<evidence type="ECO:0000313" key="2">
    <source>
        <dbReference type="EMBL" id="TWS25605.1"/>
    </source>
</evidence>
<dbReference type="EMBL" id="VIGX01000026">
    <property type="protein sequence ID" value="TWS25605.1"/>
    <property type="molecule type" value="Genomic_DNA"/>
</dbReference>
<dbReference type="RefSeq" id="WP_146489279.1">
    <property type="nucleotide sequence ID" value="NZ_VIGX01000026.1"/>
</dbReference>
<feature type="region of interest" description="Disordered" evidence="1">
    <location>
        <begin position="24"/>
        <end position="62"/>
    </location>
</feature>
<accession>A0A5C5RTZ5</accession>
<keyword evidence="3" id="KW-1185">Reference proteome</keyword>
<sequence length="62" mass="7621">MSGTDKDSPAYRRWLHSIGYPYRRDHAPSSWNRQQRREERTKAKQAIRNGDEPTPYHRPYYW</sequence>
<reference evidence="2 3" key="1">
    <citation type="submission" date="2019-06" db="EMBL/GenBank/DDBJ databases">
        <title>Tsukamurella conjunctivitidis sp. nov., Tsukamurella assacharolytica sp. nov. and Tsukamurella sputae sp. nov. isolated from patients with conjunctivitis, bacteraemia (lymphoma) and respiratory infection (sputum) in Hong Kong.</title>
        <authorList>
            <person name="Teng J.L.L."/>
            <person name="Lee H.H."/>
            <person name="Fong J.Y.H."/>
            <person name="Fok K.M.N."/>
            <person name="Lau S.K.P."/>
            <person name="Woo P.C.Y."/>
        </authorList>
    </citation>
    <scope>NUCLEOTIDE SEQUENCE [LARGE SCALE GENOMIC DNA]</scope>
    <source>
        <strain evidence="2 3">HKU72</strain>
    </source>
</reference>
<gene>
    <name evidence="2" type="ORF">FK530_23075</name>
</gene>
<proteinExistence type="predicted"/>
<dbReference type="AlphaFoldDB" id="A0A5C5RTZ5"/>
<comment type="caution">
    <text evidence="2">The sequence shown here is derived from an EMBL/GenBank/DDBJ whole genome shotgun (WGS) entry which is preliminary data.</text>
</comment>
<evidence type="ECO:0000313" key="3">
    <source>
        <dbReference type="Proteomes" id="UP000319375"/>
    </source>
</evidence>
<name>A0A5C5RTZ5_9ACTN</name>
<protein>
    <submittedName>
        <fullName evidence="2">Uncharacterized protein</fullName>
    </submittedName>
</protein>
<organism evidence="2 3">
    <name type="scientific">Tsukamurella conjunctivitidis</name>
    <dbReference type="NCBI Taxonomy" id="2592068"/>
    <lineage>
        <taxon>Bacteria</taxon>
        <taxon>Bacillati</taxon>
        <taxon>Actinomycetota</taxon>
        <taxon>Actinomycetes</taxon>
        <taxon>Mycobacteriales</taxon>
        <taxon>Tsukamurellaceae</taxon>
        <taxon>Tsukamurella</taxon>
    </lineage>
</organism>
<dbReference type="Proteomes" id="UP000319375">
    <property type="component" value="Unassembled WGS sequence"/>
</dbReference>
<evidence type="ECO:0000256" key="1">
    <source>
        <dbReference type="SAM" id="MobiDB-lite"/>
    </source>
</evidence>